<evidence type="ECO:0000313" key="1">
    <source>
        <dbReference type="EMBL" id="MFC4748349.1"/>
    </source>
</evidence>
<accession>A0ABV9PE24</accession>
<gene>
    <name evidence="1" type="ORF">ACFO5S_12895</name>
</gene>
<reference evidence="2" key="1">
    <citation type="journal article" date="2019" name="Int. J. Syst. Evol. Microbiol.">
        <title>The Global Catalogue of Microorganisms (GCM) 10K type strain sequencing project: providing services to taxonomists for standard genome sequencing and annotation.</title>
        <authorList>
            <consortium name="The Broad Institute Genomics Platform"/>
            <consortium name="The Broad Institute Genome Sequencing Center for Infectious Disease"/>
            <person name="Wu L."/>
            <person name="Ma J."/>
        </authorList>
    </citation>
    <scope>NUCLEOTIDE SEQUENCE [LARGE SCALE GENOMIC DNA]</scope>
    <source>
        <strain evidence="2">WYCCWR 13023</strain>
    </source>
</reference>
<dbReference type="Proteomes" id="UP001595935">
    <property type="component" value="Unassembled WGS sequence"/>
</dbReference>
<keyword evidence="2" id="KW-1185">Reference proteome</keyword>
<protein>
    <submittedName>
        <fullName evidence="1">Uncharacterized protein</fullName>
    </submittedName>
</protein>
<organism evidence="1 2">
    <name type="scientific">Flavobacterium branchiicola</name>
    <dbReference type="NCBI Taxonomy" id="1114875"/>
    <lineage>
        <taxon>Bacteria</taxon>
        <taxon>Pseudomonadati</taxon>
        <taxon>Bacteroidota</taxon>
        <taxon>Flavobacteriia</taxon>
        <taxon>Flavobacteriales</taxon>
        <taxon>Flavobacteriaceae</taxon>
        <taxon>Flavobacterium</taxon>
    </lineage>
</organism>
<comment type="caution">
    <text evidence="1">The sequence shown here is derived from an EMBL/GenBank/DDBJ whole genome shotgun (WGS) entry which is preliminary data.</text>
</comment>
<name>A0ABV9PE24_9FLAO</name>
<dbReference type="RefSeq" id="WP_213258330.1">
    <property type="nucleotide sequence ID" value="NZ_JAGYWA010000004.1"/>
</dbReference>
<dbReference type="EMBL" id="JBHSGV010000004">
    <property type="protein sequence ID" value="MFC4748349.1"/>
    <property type="molecule type" value="Genomic_DNA"/>
</dbReference>
<evidence type="ECO:0000313" key="2">
    <source>
        <dbReference type="Proteomes" id="UP001595935"/>
    </source>
</evidence>
<sequence length="54" mass="5988">MMKITIAIIKITINIPNPIPALKMSPITSQLVNENSITNTINNLSILFCMILSF</sequence>
<proteinExistence type="predicted"/>